<reference evidence="2" key="1">
    <citation type="journal article" date="2018" name="Nat. Plants">
        <title>Whole-genome landscape of Medicago truncatula symbiotic genes.</title>
        <authorList>
            <person name="Pecrix Y."/>
            <person name="Staton S.E."/>
            <person name="Sallet E."/>
            <person name="Lelandais-Briere C."/>
            <person name="Moreau S."/>
            <person name="Carrere S."/>
            <person name="Blein T."/>
            <person name="Jardinaud M.F."/>
            <person name="Latrasse D."/>
            <person name="Zouine M."/>
            <person name="Zahm M."/>
            <person name="Kreplak J."/>
            <person name="Mayjonade B."/>
            <person name="Satge C."/>
            <person name="Perez M."/>
            <person name="Cauet S."/>
            <person name="Marande W."/>
            <person name="Chantry-Darmon C."/>
            <person name="Lopez-Roques C."/>
            <person name="Bouchez O."/>
            <person name="Berard A."/>
            <person name="Debelle F."/>
            <person name="Munos S."/>
            <person name="Bendahmane A."/>
            <person name="Berges H."/>
            <person name="Niebel A."/>
            <person name="Buitink J."/>
            <person name="Frugier F."/>
            <person name="Benhamed M."/>
            <person name="Crespi M."/>
            <person name="Gouzy J."/>
            <person name="Gamas P."/>
        </authorList>
    </citation>
    <scope>NUCLEOTIDE SEQUENCE [LARGE SCALE GENOMIC DNA]</scope>
    <source>
        <strain evidence="2">cv. Jemalong A17</strain>
    </source>
</reference>
<organism evidence="1 2">
    <name type="scientific">Medicago truncatula</name>
    <name type="common">Barrel medic</name>
    <name type="synonym">Medicago tribuloides</name>
    <dbReference type="NCBI Taxonomy" id="3880"/>
    <lineage>
        <taxon>Eukaryota</taxon>
        <taxon>Viridiplantae</taxon>
        <taxon>Streptophyta</taxon>
        <taxon>Embryophyta</taxon>
        <taxon>Tracheophyta</taxon>
        <taxon>Spermatophyta</taxon>
        <taxon>Magnoliopsida</taxon>
        <taxon>eudicotyledons</taxon>
        <taxon>Gunneridae</taxon>
        <taxon>Pentapetalae</taxon>
        <taxon>rosids</taxon>
        <taxon>fabids</taxon>
        <taxon>Fabales</taxon>
        <taxon>Fabaceae</taxon>
        <taxon>Papilionoideae</taxon>
        <taxon>50 kb inversion clade</taxon>
        <taxon>NPAAA clade</taxon>
        <taxon>Hologalegina</taxon>
        <taxon>IRL clade</taxon>
        <taxon>Trifolieae</taxon>
        <taxon>Medicago</taxon>
    </lineage>
</organism>
<comment type="caution">
    <text evidence="1">The sequence shown here is derived from an EMBL/GenBank/DDBJ whole genome shotgun (WGS) entry which is preliminary data.</text>
</comment>
<dbReference type="EMBL" id="PSQE01000003">
    <property type="protein sequence ID" value="RHN68320.1"/>
    <property type="molecule type" value="Genomic_DNA"/>
</dbReference>
<proteinExistence type="predicted"/>
<protein>
    <submittedName>
        <fullName evidence="1">Uncharacterized protein</fullName>
    </submittedName>
</protein>
<dbReference type="AlphaFoldDB" id="A0A396ISH0"/>
<evidence type="ECO:0000313" key="1">
    <source>
        <dbReference type="EMBL" id="RHN68320.1"/>
    </source>
</evidence>
<gene>
    <name evidence="1" type="ORF">MtrunA17_Chr3g0112621</name>
</gene>
<evidence type="ECO:0000313" key="2">
    <source>
        <dbReference type="Proteomes" id="UP000265566"/>
    </source>
</evidence>
<dbReference type="Proteomes" id="UP000265566">
    <property type="component" value="Chromosome 3"/>
</dbReference>
<dbReference type="Gramene" id="rna16656">
    <property type="protein sequence ID" value="RHN68320.1"/>
    <property type="gene ID" value="gene16656"/>
</dbReference>
<accession>A0A396ISH0</accession>
<sequence length="61" mass="7008">MCKESLYSQVIKDYIVSEILKNLDETCRASNLKNLPKILHNFHSLKPKVGSLERVAQTYSL</sequence>
<name>A0A396ISH0_MEDTR</name>